<evidence type="ECO:0000259" key="1">
    <source>
        <dbReference type="PROSITE" id="PS50181"/>
    </source>
</evidence>
<dbReference type="InterPro" id="IPR001810">
    <property type="entry name" value="F-box_dom"/>
</dbReference>
<name>A0A9N9U1N4_PHYSR</name>
<dbReference type="AlphaFoldDB" id="A0A9N9U1N4"/>
<evidence type="ECO:0000313" key="2">
    <source>
        <dbReference type="EMBL" id="CAG9865030.1"/>
    </source>
</evidence>
<dbReference type="GO" id="GO:0019005">
    <property type="term" value="C:SCF ubiquitin ligase complex"/>
    <property type="evidence" value="ECO:0007669"/>
    <property type="project" value="TreeGrafter"/>
</dbReference>
<dbReference type="InterPro" id="IPR036047">
    <property type="entry name" value="F-box-like_dom_sf"/>
</dbReference>
<dbReference type="Pfam" id="PF12937">
    <property type="entry name" value="F-box-like"/>
    <property type="match status" value="1"/>
</dbReference>
<proteinExistence type="predicted"/>
<dbReference type="OrthoDB" id="10257471at2759"/>
<evidence type="ECO:0000313" key="3">
    <source>
        <dbReference type="Proteomes" id="UP001153712"/>
    </source>
</evidence>
<accession>A0A9N9U1N4</accession>
<dbReference type="GO" id="GO:0031146">
    <property type="term" value="P:SCF-dependent proteasomal ubiquitin-dependent protein catabolic process"/>
    <property type="evidence" value="ECO:0007669"/>
    <property type="project" value="TreeGrafter"/>
</dbReference>
<dbReference type="SUPFAM" id="SSF81383">
    <property type="entry name" value="F-box domain"/>
    <property type="match status" value="1"/>
</dbReference>
<dbReference type="SUPFAM" id="SSF52047">
    <property type="entry name" value="RNI-like"/>
    <property type="match status" value="1"/>
</dbReference>
<dbReference type="PROSITE" id="PS50181">
    <property type="entry name" value="FBOX"/>
    <property type="match status" value="1"/>
</dbReference>
<dbReference type="InterPro" id="IPR032675">
    <property type="entry name" value="LRR_dom_sf"/>
</dbReference>
<dbReference type="PANTHER" id="PTHR13318">
    <property type="entry name" value="PARTNER OF PAIRED, ISOFORM B-RELATED"/>
    <property type="match status" value="1"/>
</dbReference>
<sequence length="436" mass="49421">MFLKSSNEGASVRKPGYSSTNFLCRGYDSLPQSVLLNVFKYLHEDELRRHVIFVCKKWRACAEHKSLWKTLEFAGSKAKNALIISRIMKYDSAETIILRRIKEPAPVVQQICRFNRNISHLTLRHCQEIDEDCLRQLLETCKNLKSLDLKGTGVKLSIVCEELACAESLSSLNIGDNKHLTVPLVASIIVNCHHLVGFHLCKFQPANKVFLTDVDIGLLFANTNYRLEALTLDCSSFGRPTFSAIMKCRKLEYLCLNCAHNLEGGVFETMAETLTRLRALKVRFGYQIADDNFKKYFGCRENFDLEEVDFTGCAKIGSGGLKSLADSCPKVKSLVLRNCPNVVTLDEVFCKCPGIETLNVAFCGKFNFSDNCVPANLKQLFISDYTRFERFVKNSRNDKVAVRICQSEYNKTYKTLYVNAFVSFVAKSLGLYRMSH</sequence>
<dbReference type="EMBL" id="OU900102">
    <property type="protein sequence ID" value="CAG9865030.1"/>
    <property type="molecule type" value="Genomic_DNA"/>
</dbReference>
<dbReference type="Proteomes" id="UP001153712">
    <property type="component" value="Chromosome 9"/>
</dbReference>
<feature type="domain" description="F-box" evidence="1">
    <location>
        <begin position="24"/>
        <end position="71"/>
    </location>
</feature>
<dbReference type="Gene3D" id="3.80.10.10">
    <property type="entry name" value="Ribonuclease Inhibitor"/>
    <property type="match status" value="2"/>
</dbReference>
<keyword evidence="3" id="KW-1185">Reference proteome</keyword>
<reference evidence="2" key="1">
    <citation type="submission" date="2022-01" db="EMBL/GenBank/DDBJ databases">
        <authorList>
            <person name="King R."/>
        </authorList>
    </citation>
    <scope>NUCLEOTIDE SEQUENCE</scope>
</reference>
<gene>
    <name evidence="2" type="ORF">PHYEVI_LOCUS11276</name>
</gene>
<protein>
    <recommendedName>
        <fullName evidence="1">F-box domain-containing protein</fullName>
    </recommendedName>
</protein>
<organism evidence="2 3">
    <name type="scientific">Phyllotreta striolata</name>
    <name type="common">Striped flea beetle</name>
    <name type="synonym">Crioceris striolata</name>
    <dbReference type="NCBI Taxonomy" id="444603"/>
    <lineage>
        <taxon>Eukaryota</taxon>
        <taxon>Metazoa</taxon>
        <taxon>Ecdysozoa</taxon>
        <taxon>Arthropoda</taxon>
        <taxon>Hexapoda</taxon>
        <taxon>Insecta</taxon>
        <taxon>Pterygota</taxon>
        <taxon>Neoptera</taxon>
        <taxon>Endopterygota</taxon>
        <taxon>Coleoptera</taxon>
        <taxon>Polyphaga</taxon>
        <taxon>Cucujiformia</taxon>
        <taxon>Chrysomeloidea</taxon>
        <taxon>Chrysomelidae</taxon>
        <taxon>Galerucinae</taxon>
        <taxon>Alticini</taxon>
        <taxon>Phyllotreta</taxon>
    </lineage>
</organism>